<keyword evidence="3" id="KW-1185">Reference proteome</keyword>
<evidence type="ECO:0000256" key="1">
    <source>
        <dbReference type="SAM" id="MobiDB-lite"/>
    </source>
</evidence>
<proteinExistence type="predicted"/>
<evidence type="ECO:0000313" key="2">
    <source>
        <dbReference type="EMBL" id="CUA73485.1"/>
    </source>
</evidence>
<feature type="compositionally biased region" description="Polar residues" evidence="1">
    <location>
        <begin position="28"/>
        <end position="56"/>
    </location>
</feature>
<dbReference type="EMBL" id="CYGV01001389">
    <property type="protein sequence ID" value="CUA73485.1"/>
    <property type="molecule type" value="Genomic_DNA"/>
</dbReference>
<gene>
    <name evidence="2" type="ORF">RSOLAG22IIIB_05335</name>
</gene>
<dbReference type="Proteomes" id="UP000044841">
    <property type="component" value="Unassembled WGS sequence"/>
</dbReference>
<feature type="compositionally biased region" description="Low complexity" evidence="1">
    <location>
        <begin position="57"/>
        <end position="67"/>
    </location>
</feature>
<protein>
    <submittedName>
        <fullName evidence="2">Uncharacterized protein</fullName>
    </submittedName>
</protein>
<feature type="region of interest" description="Disordered" evidence="1">
    <location>
        <begin position="1"/>
        <end position="89"/>
    </location>
</feature>
<sequence length="409" mass="45576">MPPRRVRPSAPQIQTPTQVIDSNILLDVNQQATENPQRASSEPWSDSNAPTPIQESVATPAPVVAVPNDLDSNAPQATPEATDNTSMSQGGLIPYLTGAAPGETHFMLIDEALRDLRAGRSDGIWIANSQQISQNCEWFPQGFNNSFILRWKQNSRFRLDGASDEALVCWIGQATSDAALSPDSGWNTSFREEDIPKRKRILRVVRPEAEARVPSSVWDSQIQGARQLIENGCRINSSNSKAGTGYLFWEEGYGSLRVRSPLFLPLSKAFGNNSEYDYQELEPDVPDEYFYETWNFSSTAVREAFDRVKAAGFVPQVMDVFDHHDNLIHPNKVQAEIPGSIVLVYATLEKALFASRGNEGGRKWQFYANLVKAQVMGKEVHLDQVRDLDLISLSRIGFEFEYLVGLGLL</sequence>
<reference evidence="2 3" key="1">
    <citation type="submission" date="2015-07" db="EMBL/GenBank/DDBJ databases">
        <authorList>
            <person name="Noorani M."/>
        </authorList>
    </citation>
    <scope>NUCLEOTIDE SEQUENCE [LARGE SCALE GENOMIC DNA]</scope>
    <source>
        <strain evidence="2">BBA 69670</strain>
    </source>
</reference>
<dbReference type="AlphaFoldDB" id="A0A0K6G4P5"/>
<feature type="compositionally biased region" description="Polar residues" evidence="1">
    <location>
        <begin position="11"/>
        <end position="21"/>
    </location>
</feature>
<name>A0A0K6G4P5_9AGAM</name>
<feature type="compositionally biased region" description="Polar residues" evidence="1">
    <location>
        <begin position="70"/>
        <end position="89"/>
    </location>
</feature>
<organism evidence="2 3">
    <name type="scientific">Rhizoctonia solani</name>
    <dbReference type="NCBI Taxonomy" id="456999"/>
    <lineage>
        <taxon>Eukaryota</taxon>
        <taxon>Fungi</taxon>
        <taxon>Dikarya</taxon>
        <taxon>Basidiomycota</taxon>
        <taxon>Agaricomycotina</taxon>
        <taxon>Agaricomycetes</taxon>
        <taxon>Cantharellales</taxon>
        <taxon>Ceratobasidiaceae</taxon>
        <taxon>Rhizoctonia</taxon>
    </lineage>
</organism>
<accession>A0A0K6G4P5</accession>
<evidence type="ECO:0000313" key="3">
    <source>
        <dbReference type="Proteomes" id="UP000044841"/>
    </source>
</evidence>